<feature type="transmembrane region" description="Helical" evidence="12">
    <location>
        <begin position="104"/>
        <end position="124"/>
    </location>
</feature>
<dbReference type="GO" id="GO:0003954">
    <property type="term" value="F:NADH dehydrogenase activity"/>
    <property type="evidence" value="ECO:0007669"/>
    <property type="project" value="TreeGrafter"/>
</dbReference>
<evidence type="ECO:0000256" key="3">
    <source>
        <dbReference type="ARBA" id="ARBA00010535"/>
    </source>
</evidence>
<dbReference type="GO" id="GO:0009060">
    <property type="term" value="P:aerobic respiration"/>
    <property type="evidence" value="ECO:0007669"/>
    <property type="project" value="TreeGrafter"/>
</dbReference>
<keyword evidence="9 12" id="KW-0472">Membrane</keyword>
<feature type="transmembrane region" description="Helical" evidence="12">
    <location>
        <begin position="144"/>
        <end position="164"/>
    </location>
</feature>
<evidence type="ECO:0000256" key="7">
    <source>
        <dbReference type="ARBA" id="ARBA00022989"/>
    </source>
</evidence>
<proteinExistence type="inferred from homology"/>
<dbReference type="EC" id="7.1.1.2" evidence="11"/>
<feature type="transmembrane region" description="Helical" evidence="12">
    <location>
        <begin position="222"/>
        <end position="247"/>
    </location>
</feature>
<evidence type="ECO:0000256" key="10">
    <source>
        <dbReference type="RuleBase" id="RU000471"/>
    </source>
</evidence>
<dbReference type="GO" id="GO:0005743">
    <property type="term" value="C:mitochondrial inner membrane"/>
    <property type="evidence" value="ECO:0007669"/>
    <property type="project" value="UniProtKB-SubCell"/>
</dbReference>
<evidence type="ECO:0000313" key="13">
    <source>
        <dbReference type="EMBL" id="UYX57801.1"/>
    </source>
</evidence>
<dbReference type="InterPro" id="IPR018086">
    <property type="entry name" value="NADH_UbQ_OxRdtase_su1_CS"/>
</dbReference>
<keyword evidence="5" id="KW-0813">Transport</keyword>
<evidence type="ECO:0000256" key="11">
    <source>
        <dbReference type="RuleBase" id="RU000473"/>
    </source>
</evidence>
<dbReference type="PROSITE" id="PS00667">
    <property type="entry name" value="COMPLEX1_ND1_1"/>
    <property type="match status" value="1"/>
</dbReference>
<organism evidence="13">
    <name type="scientific">Austrodecus sp. JZ-2022</name>
    <dbReference type="NCBI Taxonomy" id="2992011"/>
    <lineage>
        <taxon>Eukaryota</taxon>
        <taxon>Metazoa</taxon>
        <taxon>Ecdysozoa</taxon>
        <taxon>Arthropoda</taxon>
        <taxon>Chelicerata</taxon>
        <taxon>Pycnogonida</taxon>
        <taxon>Pantopoda</taxon>
        <taxon>Austrodecidae</taxon>
        <taxon>Austrodecus</taxon>
    </lineage>
</organism>
<feature type="transmembrane region" description="Helical" evidence="12">
    <location>
        <begin position="254"/>
        <end position="272"/>
    </location>
</feature>
<keyword evidence="8 11" id="KW-0830">Ubiquinone</keyword>
<dbReference type="PROSITE" id="PS00668">
    <property type="entry name" value="COMPLEX1_ND1_2"/>
    <property type="match status" value="1"/>
</dbReference>
<evidence type="ECO:0000256" key="12">
    <source>
        <dbReference type="SAM" id="Phobius"/>
    </source>
</evidence>
<dbReference type="PANTHER" id="PTHR11432:SF3">
    <property type="entry name" value="NADH-UBIQUINONE OXIDOREDUCTASE CHAIN 1"/>
    <property type="match status" value="1"/>
</dbReference>
<dbReference type="EMBL" id="OK623745">
    <property type="protein sequence ID" value="UYX57801.1"/>
    <property type="molecule type" value="Genomic_DNA"/>
</dbReference>
<dbReference type="GO" id="GO:0008137">
    <property type="term" value="F:NADH dehydrogenase (ubiquinone) activity"/>
    <property type="evidence" value="ECO:0007669"/>
    <property type="project" value="UniProtKB-EC"/>
</dbReference>
<protein>
    <recommendedName>
        <fullName evidence="4 11">NADH-ubiquinone oxidoreductase chain 1</fullName>
        <ecNumber evidence="11">7.1.1.2</ecNumber>
    </recommendedName>
</protein>
<reference evidence="13" key="1">
    <citation type="journal article" date="2022" name="Polar Biol.">
        <title>Mitochondrial genomes provide insight into interfamilial relationships within Pycnogonida.</title>
        <authorList>
            <person name="Zehnpfennig J.R."/>
            <person name="Varney R.M."/>
            <person name="Halanych K.M."/>
            <person name="Mahon A.R."/>
        </authorList>
    </citation>
    <scope>NUCLEOTIDE SEQUENCE</scope>
</reference>
<feature type="transmembrane region" description="Helical" evidence="12">
    <location>
        <begin position="7"/>
        <end position="27"/>
    </location>
</feature>
<dbReference type="InterPro" id="IPR001694">
    <property type="entry name" value="NADH_UbQ_OxRdtase_su1/FPO"/>
</dbReference>
<evidence type="ECO:0000256" key="1">
    <source>
        <dbReference type="ARBA" id="ARBA00003257"/>
    </source>
</evidence>
<keyword evidence="7 12" id="KW-1133">Transmembrane helix</keyword>
<name>A0A9E7V4L1_9CHEL</name>
<gene>
    <name evidence="13" type="primary">nad1</name>
</gene>
<comment type="function">
    <text evidence="1">Core subunit of the mitochondrial membrane respiratory chain NADH dehydrogenase (Complex I) that is believed to belong to the minimal assembly required for catalysis. Complex I functions in the transfer of electrons from NADH to the respiratory chain. The immediate electron acceptor for the enzyme is believed to be ubiquinone.</text>
</comment>
<evidence type="ECO:0000256" key="6">
    <source>
        <dbReference type="ARBA" id="ARBA00022692"/>
    </source>
</evidence>
<evidence type="ECO:0000256" key="8">
    <source>
        <dbReference type="ARBA" id="ARBA00023075"/>
    </source>
</evidence>
<sequence length="311" mass="36056">MMFFDLVLVYFLMILLVLVGVGFFTLLERKVLGYVGNRKGPNKIMLLGLGQPLVDGMKLLSKEFIIPFSSIYLVFMLCPLFIILLSLLMWLCLPLVNHFIDFNFGLLFFLSIIGVSVYALIFSGWSSNSKYSIFGSYRGVAQTISYEVSLSLTMMSFVMIIGGYNLELFSIYQNNIWMIIIMMPLGMIWLVSMLAETNRTPFDFTEGESELVSGFNVEYSGIMFVFIFIGEYSSIMFMSSLFVILFLGGLNYMYMFKVLLIILLFIVIRGTLPRFRYDNLMYLAWKIYLPMSINFLFFFLGYKIFMYTYLL</sequence>
<evidence type="ECO:0000256" key="9">
    <source>
        <dbReference type="ARBA" id="ARBA00023136"/>
    </source>
</evidence>
<keyword evidence="6 10" id="KW-0812">Transmembrane</keyword>
<accession>A0A9E7V4L1</accession>
<geneLocation type="mitochondrion" evidence="13"/>
<feature type="transmembrane region" description="Helical" evidence="12">
    <location>
        <begin position="64"/>
        <end position="92"/>
    </location>
</feature>
<feature type="transmembrane region" description="Helical" evidence="12">
    <location>
        <begin position="176"/>
        <end position="195"/>
    </location>
</feature>
<evidence type="ECO:0000256" key="5">
    <source>
        <dbReference type="ARBA" id="ARBA00022448"/>
    </source>
</evidence>
<dbReference type="Pfam" id="PF00146">
    <property type="entry name" value="NADHdh"/>
    <property type="match status" value="1"/>
</dbReference>
<comment type="subcellular location">
    <subcellularLocation>
        <location evidence="10">Mitochondrion inner membrane</location>
        <topology evidence="10">Multi-pass membrane protein</topology>
    </subcellularLocation>
    <subcellularLocation>
        <location evidence="2">Mitochondrion membrane</location>
        <topology evidence="2">Multi-pass membrane protein</topology>
    </subcellularLocation>
</comment>
<feature type="transmembrane region" description="Helical" evidence="12">
    <location>
        <begin position="287"/>
        <end position="310"/>
    </location>
</feature>
<comment type="catalytic activity">
    <reaction evidence="11">
        <text>a ubiquinone + NADH + 5 H(+)(in) = a ubiquinol + NAD(+) + 4 H(+)(out)</text>
        <dbReference type="Rhea" id="RHEA:29091"/>
        <dbReference type="Rhea" id="RHEA-COMP:9565"/>
        <dbReference type="Rhea" id="RHEA-COMP:9566"/>
        <dbReference type="ChEBI" id="CHEBI:15378"/>
        <dbReference type="ChEBI" id="CHEBI:16389"/>
        <dbReference type="ChEBI" id="CHEBI:17976"/>
        <dbReference type="ChEBI" id="CHEBI:57540"/>
        <dbReference type="ChEBI" id="CHEBI:57945"/>
        <dbReference type="EC" id="7.1.1.2"/>
    </reaction>
</comment>
<evidence type="ECO:0000256" key="4">
    <source>
        <dbReference type="ARBA" id="ARBA00021009"/>
    </source>
</evidence>
<dbReference type="PANTHER" id="PTHR11432">
    <property type="entry name" value="NADH DEHYDROGENASE SUBUNIT 1"/>
    <property type="match status" value="1"/>
</dbReference>
<dbReference type="HAMAP" id="MF_01350">
    <property type="entry name" value="NDH1_NuoH"/>
    <property type="match status" value="1"/>
</dbReference>
<evidence type="ECO:0000256" key="2">
    <source>
        <dbReference type="ARBA" id="ARBA00004225"/>
    </source>
</evidence>
<keyword evidence="10" id="KW-0520">NAD</keyword>
<dbReference type="AlphaFoldDB" id="A0A9E7V4L1"/>
<comment type="similarity">
    <text evidence="3 10">Belongs to the complex I subunit 1 family.</text>
</comment>
<keyword evidence="11 13" id="KW-0496">Mitochondrion</keyword>